<dbReference type="Pfam" id="PF01717">
    <property type="entry name" value="Meth_synt_2"/>
    <property type="match status" value="1"/>
</dbReference>
<keyword evidence="2" id="KW-1185">Reference proteome</keyword>
<proteinExistence type="predicted"/>
<protein>
    <submittedName>
        <fullName evidence="1">Methionine synthase</fullName>
    </submittedName>
</protein>
<reference evidence="2" key="1">
    <citation type="submission" date="2018-01" db="EMBL/GenBank/DDBJ databases">
        <authorList>
            <person name="Li J."/>
        </authorList>
    </citation>
    <scope>NUCLEOTIDE SEQUENCE [LARGE SCALE GENOMIC DNA]</scope>
    <source>
        <strain evidence="2">2184</strain>
    </source>
</reference>
<organism evidence="1 2">
    <name type="scientific">Corynebacterium liangguodongii</name>
    <dbReference type="NCBI Taxonomy" id="2079535"/>
    <lineage>
        <taxon>Bacteria</taxon>
        <taxon>Bacillati</taxon>
        <taxon>Actinomycetota</taxon>
        <taxon>Actinomycetes</taxon>
        <taxon>Mycobacteriales</taxon>
        <taxon>Corynebacteriaceae</taxon>
        <taxon>Corynebacterium</taxon>
    </lineage>
</organism>
<dbReference type="Proteomes" id="UP000244754">
    <property type="component" value="Chromosome"/>
</dbReference>
<dbReference type="KEGG" id="clia:C3E79_04620"/>
<dbReference type="Gene3D" id="3.20.20.210">
    <property type="match status" value="1"/>
</dbReference>
<dbReference type="SUPFAM" id="SSF51726">
    <property type="entry name" value="UROD/MetE-like"/>
    <property type="match status" value="1"/>
</dbReference>
<dbReference type="GO" id="GO:0009086">
    <property type="term" value="P:methionine biosynthetic process"/>
    <property type="evidence" value="ECO:0007669"/>
    <property type="project" value="InterPro"/>
</dbReference>
<name>A0A2S0WDL3_9CORY</name>
<evidence type="ECO:0000313" key="1">
    <source>
        <dbReference type="EMBL" id="AWB83851.1"/>
    </source>
</evidence>
<dbReference type="InterPro" id="IPR038071">
    <property type="entry name" value="UROD/MetE-like_sf"/>
</dbReference>
<dbReference type="GO" id="GO:0008270">
    <property type="term" value="F:zinc ion binding"/>
    <property type="evidence" value="ECO:0007669"/>
    <property type="project" value="InterPro"/>
</dbReference>
<dbReference type="InterPro" id="IPR002629">
    <property type="entry name" value="Met_Synth_C/arc"/>
</dbReference>
<sequence>MTAFGLGEMPGTDLAKAAEIVLGESPTPHLPQLPERGLGSDLIGRTAALLDIPIDRGPRGWRVATRHRGARDQMARDLDRLEELWAGKVEEIKVQLVGPWTLAARIEMANGHRIITDPGALRDVTDALMDAVRAHREDVEKRCAARTILQLDEPALPEIMAGELKGATDYEEIRAVPEPEERLSLFDAHLLHTEALVNAPWLTVDIAALDGAGKDRVAALIEAGTRLAIAPQQPKQVWAFLDELQIDPAVVGLDVWARPAATLREAAENYREARGMWEGLG</sequence>
<dbReference type="EMBL" id="CP026948">
    <property type="protein sequence ID" value="AWB83851.1"/>
    <property type="molecule type" value="Genomic_DNA"/>
</dbReference>
<dbReference type="AlphaFoldDB" id="A0A2S0WDL3"/>
<dbReference type="RefSeq" id="WP_108403860.1">
    <property type="nucleotide sequence ID" value="NZ_CP026948.1"/>
</dbReference>
<dbReference type="GO" id="GO:0003871">
    <property type="term" value="F:5-methyltetrahydropteroyltriglutamate-homocysteine S-methyltransferase activity"/>
    <property type="evidence" value="ECO:0007669"/>
    <property type="project" value="InterPro"/>
</dbReference>
<accession>A0A2S0WDL3</accession>
<dbReference type="OrthoDB" id="5242426at2"/>
<gene>
    <name evidence="1" type="ORF">C3E79_04620</name>
</gene>
<evidence type="ECO:0000313" key="2">
    <source>
        <dbReference type="Proteomes" id="UP000244754"/>
    </source>
</evidence>